<sequence length="100" mass="11852">MSVKINVDPARLEASASHIEQMYMNYEREYRRLFQDVQTMGNNWQGKDNQAFVQQINGFVKDFASMRNLMKEYAEFLKASARAYRNTQNERAQQARHLIN</sequence>
<proteinExistence type="inferred from homology"/>
<dbReference type="GeneID" id="73796017"/>
<dbReference type="Proteomes" id="UP000295773">
    <property type="component" value="Unassembled WGS sequence"/>
</dbReference>
<organism evidence="2 3">
    <name type="scientific">Longicatena caecimuris</name>
    <dbReference type="NCBI Taxonomy" id="1796635"/>
    <lineage>
        <taxon>Bacteria</taxon>
        <taxon>Bacillati</taxon>
        <taxon>Bacillota</taxon>
        <taxon>Erysipelotrichia</taxon>
        <taxon>Erysipelotrichales</taxon>
        <taxon>Erysipelotrichaceae</taxon>
        <taxon>Longicatena</taxon>
    </lineage>
</organism>
<dbReference type="Gene3D" id="1.10.287.1060">
    <property type="entry name" value="ESAT-6-like"/>
    <property type="match status" value="1"/>
</dbReference>
<dbReference type="InterPro" id="IPR010310">
    <property type="entry name" value="T7SS_ESAT-6-like"/>
</dbReference>
<keyword evidence="3" id="KW-1185">Reference proteome</keyword>
<gene>
    <name evidence="2" type="ORF">EDD61_10791</name>
</gene>
<comment type="similarity">
    <text evidence="1">Belongs to the WXG100 family.</text>
</comment>
<name>A0A4V2VKL1_9FIRM</name>
<accession>A0A4V2VKL1</accession>
<dbReference type="InterPro" id="IPR036689">
    <property type="entry name" value="ESAT-6-like_sf"/>
</dbReference>
<dbReference type="Pfam" id="PF06013">
    <property type="entry name" value="WXG100"/>
    <property type="match status" value="1"/>
</dbReference>
<dbReference type="EMBL" id="SMBP01000007">
    <property type="protein sequence ID" value="TCU60395.1"/>
    <property type="molecule type" value="Genomic_DNA"/>
</dbReference>
<reference evidence="2 3" key="1">
    <citation type="submission" date="2019-03" db="EMBL/GenBank/DDBJ databases">
        <title>Genomic Encyclopedia of Type Strains, Phase IV (KMG-IV): sequencing the most valuable type-strain genomes for metagenomic binning, comparative biology and taxonomic classification.</title>
        <authorList>
            <person name="Goeker M."/>
        </authorList>
    </citation>
    <scope>NUCLEOTIDE SEQUENCE [LARGE SCALE GENOMIC DNA]</scope>
    <source>
        <strain evidence="2 3">DSM 29481</strain>
    </source>
</reference>
<dbReference type="SUPFAM" id="SSF140453">
    <property type="entry name" value="EsxAB dimer-like"/>
    <property type="match status" value="1"/>
</dbReference>
<comment type="caution">
    <text evidence="2">The sequence shown here is derived from an EMBL/GenBank/DDBJ whole genome shotgun (WGS) entry which is preliminary data.</text>
</comment>
<dbReference type="NCBIfam" id="TIGR03930">
    <property type="entry name" value="WXG100_ESAT6"/>
    <property type="match status" value="1"/>
</dbReference>
<evidence type="ECO:0000313" key="2">
    <source>
        <dbReference type="EMBL" id="TCU60395.1"/>
    </source>
</evidence>
<evidence type="ECO:0000256" key="1">
    <source>
        <dbReference type="RuleBase" id="RU362001"/>
    </source>
</evidence>
<dbReference type="RefSeq" id="WP_008687713.1">
    <property type="nucleotide sequence ID" value="NZ_AP024510.1"/>
</dbReference>
<dbReference type="AlphaFoldDB" id="A0A4V2VKL1"/>
<evidence type="ECO:0000313" key="3">
    <source>
        <dbReference type="Proteomes" id="UP000295773"/>
    </source>
</evidence>
<protein>
    <recommendedName>
        <fullName evidence="1">ESAT-6-like protein</fullName>
    </recommendedName>
</protein>